<evidence type="ECO:0000313" key="1">
    <source>
        <dbReference type="EMBL" id="KAL3075950.1"/>
    </source>
</evidence>
<name>A0ABD2IDP1_9BILA</name>
<sequence length="135" mass="15143">MYRFTLKENGVQADSEAVNYLTRVQPKPNTPQTAQKKSLGSKLCKTCAKKRLKKRPVVKKRNSRGQRAVETRKESKVPIGLLPLCGGMEQIGIQIKGKVLRASDQHHFSVNFDRCVKIAPERNIFATDLLAQPGK</sequence>
<comment type="caution">
    <text evidence="1">The sequence shown here is derived from an EMBL/GenBank/DDBJ whole genome shotgun (WGS) entry which is preliminary data.</text>
</comment>
<dbReference type="Proteomes" id="UP001620626">
    <property type="component" value="Unassembled WGS sequence"/>
</dbReference>
<keyword evidence="2" id="KW-1185">Reference proteome</keyword>
<evidence type="ECO:0000313" key="2">
    <source>
        <dbReference type="Proteomes" id="UP001620626"/>
    </source>
</evidence>
<organism evidence="1 2">
    <name type="scientific">Heterodera trifolii</name>
    <dbReference type="NCBI Taxonomy" id="157864"/>
    <lineage>
        <taxon>Eukaryota</taxon>
        <taxon>Metazoa</taxon>
        <taxon>Ecdysozoa</taxon>
        <taxon>Nematoda</taxon>
        <taxon>Chromadorea</taxon>
        <taxon>Rhabditida</taxon>
        <taxon>Tylenchina</taxon>
        <taxon>Tylenchomorpha</taxon>
        <taxon>Tylenchoidea</taxon>
        <taxon>Heteroderidae</taxon>
        <taxon>Heteroderinae</taxon>
        <taxon>Heterodera</taxon>
    </lineage>
</organism>
<proteinExistence type="predicted"/>
<protein>
    <submittedName>
        <fullName evidence="1">Uncharacterized protein</fullName>
    </submittedName>
</protein>
<gene>
    <name evidence="1" type="ORF">niasHT_037203</name>
</gene>
<accession>A0ABD2IDP1</accession>
<dbReference type="AlphaFoldDB" id="A0ABD2IDP1"/>
<reference evidence="1 2" key="1">
    <citation type="submission" date="2024-10" db="EMBL/GenBank/DDBJ databases">
        <authorList>
            <person name="Kim D."/>
        </authorList>
    </citation>
    <scope>NUCLEOTIDE SEQUENCE [LARGE SCALE GENOMIC DNA]</scope>
    <source>
        <strain evidence="1">BH-2024</strain>
    </source>
</reference>
<dbReference type="EMBL" id="JBICBT010001265">
    <property type="protein sequence ID" value="KAL3075950.1"/>
    <property type="molecule type" value="Genomic_DNA"/>
</dbReference>